<dbReference type="EMBL" id="UOFP01000245">
    <property type="protein sequence ID" value="VAW88992.1"/>
    <property type="molecule type" value="Genomic_DNA"/>
</dbReference>
<dbReference type="NCBIfam" id="TIGR03504">
    <property type="entry name" value="FimV_Cterm"/>
    <property type="match status" value="1"/>
</dbReference>
<dbReference type="AlphaFoldDB" id="A0A3B0ZNJ9"/>
<dbReference type="Pfam" id="PF25800">
    <property type="entry name" value="FimV_N"/>
    <property type="match status" value="1"/>
</dbReference>
<protein>
    <recommendedName>
        <fullName evidence="3">FimV N-terminal domain-containing protein</fullName>
    </recommendedName>
</protein>
<proteinExistence type="predicted"/>
<dbReference type="InterPro" id="IPR020011">
    <property type="entry name" value="FimV_C"/>
</dbReference>
<gene>
    <name evidence="4" type="ORF">MNBD_GAMMA18-2184</name>
</gene>
<evidence type="ECO:0000256" key="1">
    <source>
        <dbReference type="SAM" id="Coils"/>
    </source>
</evidence>
<reference evidence="4" key="1">
    <citation type="submission" date="2018-06" db="EMBL/GenBank/DDBJ databases">
        <authorList>
            <person name="Zhirakovskaya E."/>
        </authorList>
    </citation>
    <scope>NUCLEOTIDE SEQUENCE</scope>
</reference>
<dbReference type="NCBIfam" id="TIGR03505">
    <property type="entry name" value="FimV_core"/>
    <property type="match status" value="1"/>
</dbReference>
<feature type="compositionally biased region" description="Polar residues" evidence="2">
    <location>
        <begin position="691"/>
        <end position="702"/>
    </location>
</feature>
<feature type="region of interest" description="Disordered" evidence="2">
    <location>
        <begin position="646"/>
        <end position="874"/>
    </location>
</feature>
<feature type="coiled-coil region" evidence="1">
    <location>
        <begin position="319"/>
        <end position="374"/>
    </location>
</feature>
<feature type="region of interest" description="Disordered" evidence="2">
    <location>
        <begin position="580"/>
        <end position="629"/>
    </location>
</feature>
<feature type="compositionally biased region" description="Acidic residues" evidence="2">
    <location>
        <begin position="856"/>
        <end position="874"/>
    </location>
</feature>
<accession>A0A3B0ZNJ9</accession>
<dbReference type="InterPro" id="IPR038440">
    <property type="entry name" value="FimV_C_sf"/>
</dbReference>
<dbReference type="InterPro" id="IPR020012">
    <property type="entry name" value="LysM_FimV"/>
</dbReference>
<feature type="compositionally biased region" description="Acidic residues" evidence="2">
    <location>
        <begin position="795"/>
        <end position="806"/>
    </location>
</feature>
<evidence type="ECO:0000256" key="2">
    <source>
        <dbReference type="SAM" id="MobiDB-lite"/>
    </source>
</evidence>
<organism evidence="4">
    <name type="scientific">hydrothermal vent metagenome</name>
    <dbReference type="NCBI Taxonomy" id="652676"/>
    <lineage>
        <taxon>unclassified sequences</taxon>
        <taxon>metagenomes</taxon>
        <taxon>ecological metagenomes</taxon>
    </lineage>
</organism>
<sequence>MVKRKLATVTASLALLIPAGAFALGLGNISMNSALDQRLKAEIPIQSATTEDLEGLEVNLASDAMFAQYGIERPEFLDGLQFEILKGAEGKSYIQLSSSKPIREPFLNFLVEAKWPSGHALRQFTVLVDPPTMMAAVPVKVAPARASAPMRERLVAAGASQSLLSTDNRTGAIEYGPSQANDTLWGVARAMRGNHDVSVHQVMLAILRDNPDAFYRNNVNNLKMGYVLRINDPASLTLISRVEAEREISRQYQNWKNDRTGSSAAAPAVAESSVNAQSATGSAGESAVVSQVESAQLKLTSAGKTDQPQAQGEATSAAMDDVNERLAIANEQLLANNQETTALTERLGKLEGQLESLQRLVQLKDNQLAEIQQRAKEAPAAAAAPVTQAEPVAEGLFDSPLALGLIALVVGLIAALGYMLFQRRQQAEYQESILDQSAAPVSEIPAGAATKTSAVASSSVEQNDSESSLLTDFSTTSMEGLQSDIGEIDPISEADVYLAYGRYTQAEEIIENALKNDADREEYHTKLLEIYHAADEKEKFLGAAQRYHGVLGGNLLGDGWVKVCAMGRELQPDNALFVGDGTVTDHDVTESSQALNEMETSESELTDSLSSEDRHSELEMPTDEIPQDELDGFDFKALDEKLDQLDQLDERSLNDPFSESESDSPMIEESKTLDDNNSLEFDSGSLEALNAENSSGGESENQQIDDDIASNTLDFGVSDVTEKTADELSATDDEASAVEPLDDDTVDTTTDEALTTTENDDFGFTSAKDEATAELNLDADTDADTTEETQKTDADSFDFEDLEDLESENKPTETDADVESNLLGVANALDETADVEPEARKDDGLESVDLGSMTDLTDDNSDYDYDDNPFSDLDEVGTKLDLARAYVDMGDKEGAQSIIDEVMQEGTDEQKEEAQKLLEQL</sequence>
<evidence type="ECO:0000313" key="4">
    <source>
        <dbReference type="EMBL" id="VAW88992.1"/>
    </source>
</evidence>
<dbReference type="InterPro" id="IPR057840">
    <property type="entry name" value="FimV_N"/>
</dbReference>
<name>A0A3B0ZNJ9_9ZZZZ</name>
<feature type="compositionally biased region" description="Acidic residues" evidence="2">
    <location>
        <begin position="777"/>
        <end position="787"/>
    </location>
</feature>
<dbReference type="Gene3D" id="1.20.58.2200">
    <property type="match status" value="1"/>
</dbReference>
<feature type="domain" description="FimV N-terminal" evidence="3">
    <location>
        <begin position="24"/>
        <end position="131"/>
    </location>
</feature>
<feature type="compositionally biased region" description="Acidic residues" evidence="2">
    <location>
        <begin position="620"/>
        <end position="629"/>
    </location>
</feature>
<evidence type="ECO:0000259" key="3">
    <source>
        <dbReference type="Pfam" id="PF25800"/>
    </source>
</evidence>
<keyword evidence="1" id="KW-0175">Coiled coil</keyword>
<feature type="compositionally biased region" description="Acidic residues" evidence="2">
    <location>
        <begin position="729"/>
        <end position="750"/>
    </location>
</feature>